<dbReference type="InterPro" id="IPR004379">
    <property type="entry name" value="UDP-GALP_mutase"/>
</dbReference>
<dbReference type="Gene3D" id="3.40.50.720">
    <property type="entry name" value="NAD(P)-binding Rossmann-like Domain"/>
    <property type="match status" value="3"/>
</dbReference>
<comment type="cofactor">
    <cofactor evidence="1">
        <name>FAD</name>
        <dbReference type="ChEBI" id="CHEBI:57692"/>
    </cofactor>
</comment>
<comment type="caution">
    <text evidence="7">The sequence shown here is derived from an EMBL/GenBank/DDBJ whole genome shotgun (WGS) entry which is preliminary data.</text>
</comment>
<evidence type="ECO:0000256" key="3">
    <source>
        <dbReference type="ARBA" id="ARBA00022630"/>
    </source>
</evidence>
<accession>G9Y1I3</accession>
<proteinExistence type="inferred from homology"/>
<evidence type="ECO:0000256" key="4">
    <source>
        <dbReference type="ARBA" id="ARBA00022827"/>
    </source>
</evidence>
<sequence length="364" mass="43000">MYDYLIVGSGLFGCVFAHEMKKKGKTVKVIEKRDHFGGNIYCENIEGINVHKYGAHIFHTNDKKIWDYVNQFTDFNRFTNSPMAFSRGKLYNLPFNMNTFYTLWGAITPDEAKEVIEKQRQEINGKEPENLEEQAISLVGRDIFEALIKEYTEKQWGRECRELPAFIIRRLPVRFTYDNNYFNDKFQGIPVGGYNKIIDSLLAGIDVELNCDYFSNKKMYDNMAKKIVYTGPIDLYFDYKFGRLDYRTLRFEHTVLDKKNYQGNAVINYIDKKYEFTRIIEHKFFEFGEQSKTVITKEFPKEYEQGDEYYYPVNDEKNMELYKKYYALSKNESGVIFGGRLAEYKYYDMHQVIASALHSASKES</sequence>
<dbReference type="PATRIC" id="fig|1002364.3.peg.342"/>
<dbReference type="SUPFAM" id="SSF51971">
    <property type="entry name" value="Nucleotide-binding domain"/>
    <property type="match status" value="1"/>
</dbReference>
<dbReference type="GO" id="GO:0005829">
    <property type="term" value="C:cytosol"/>
    <property type="evidence" value="ECO:0007669"/>
    <property type="project" value="TreeGrafter"/>
</dbReference>
<dbReference type="EMBL" id="AGCI01000008">
    <property type="protein sequence ID" value="EHM47918.1"/>
    <property type="molecule type" value="Genomic_DNA"/>
</dbReference>
<keyword evidence="3" id="KW-0285">Flavoprotein</keyword>
<reference evidence="7 8" key="1">
    <citation type="submission" date="2011-08" db="EMBL/GenBank/DDBJ databases">
        <authorList>
            <person name="Weinstock G."/>
            <person name="Sodergren E."/>
            <person name="Clifton S."/>
            <person name="Fulton L."/>
            <person name="Fulton B."/>
            <person name="Courtney L."/>
            <person name="Fronick C."/>
            <person name="Harrison M."/>
            <person name="Strong C."/>
            <person name="Farmer C."/>
            <person name="Delahaunty K."/>
            <person name="Markovic C."/>
            <person name="Hall O."/>
            <person name="Minx P."/>
            <person name="Tomlinson C."/>
            <person name="Mitreva M."/>
            <person name="Hou S."/>
            <person name="Chen J."/>
            <person name="Wollam A."/>
            <person name="Pepin K.H."/>
            <person name="Johnson M."/>
            <person name="Bhonagiri V."/>
            <person name="Zhang X."/>
            <person name="Suruliraj S."/>
            <person name="Warren W."/>
            <person name="Chinwalla A."/>
            <person name="Mardis E.R."/>
            <person name="Wilson R.K."/>
        </authorList>
    </citation>
    <scope>NUCLEOTIDE SEQUENCE [LARGE SCALE GENOMIC DNA]</scope>
    <source>
        <strain evidence="7 8">ATCC 51873</strain>
    </source>
</reference>
<comment type="similarity">
    <text evidence="2">Belongs to the UDP-galactopyranose/dTDP-fucopyranose mutase family.</text>
</comment>
<protein>
    <submittedName>
        <fullName evidence="7">UDP-galactopyranose mutase</fullName>
    </submittedName>
</protein>
<dbReference type="AlphaFoldDB" id="G9Y1I3"/>
<keyword evidence="4" id="KW-0274">FAD</keyword>
<dbReference type="HOGENOM" id="CLU_042118_0_0_6"/>
<gene>
    <name evidence="7" type="ORF">HMPREF0454_00379</name>
</gene>
<dbReference type="NCBIfam" id="TIGR00031">
    <property type="entry name" value="UDP-GALP_mutase"/>
    <property type="match status" value="1"/>
</dbReference>
<evidence type="ECO:0000256" key="1">
    <source>
        <dbReference type="ARBA" id="ARBA00001974"/>
    </source>
</evidence>
<dbReference type="RefSeq" id="WP_004089590.1">
    <property type="nucleotide sequence ID" value="NZ_JH417488.1"/>
</dbReference>
<evidence type="ECO:0000256" key="2">
    <source>
        <dbReference type="ARBA" id="ARBA00009321"/>
    </source>
</evidence>
<organism evidence="7 8">
    <name type="scientific">Hafnia alvei ATCC 51873</name>
    <dbReference type="NCBI Taxonomy" id="1002364"/>
    <lineage>
        <taxon>Bacteria</taxon>
        <taxon>Pseudomonadati</taxon>
        <taxon>Pseudomonadota</taxon>
        <taxon>Gammaproteobacteria</taxon>
        <taxon>Enterobacterales</taxon>
        <taxon>Hafniaceae</taxon>
        <taxon>Hafnia</taxon>
    </lineage>
</organism>
<dbReference type="Proteomes" id="UP000005959">
    <property type="component" value="Unassembled WGS sequence"/>
</dbReference>
<dbReference type="InterPro" id="IPR015899">
    <property type="entry name" value="UDP-GalPyranose_mutase_C"/>
</dbReference>
<evidence type="ECO:0000259" key="6">
    <source>
        <dbReference type="Pfam" id="PF03275"/>
    </source>
</evidence>
<name>G9Y1I3_HAFAL</name>
<dbReference type="Pfam" id="PF03275">
    <property type="entry name" value="GLF"/>
    <property type="match status" value="1"/>
</dbReference>
<feature type="domain" description="UDP-galactopyranose mutase C-terminal" evidence="6">
    <location>
        <begin position="147"/>
        <end position="346"/>
    </location>
</feature>
<dbReference type="PANTHER" id="PTHR21197">
    <property type="entry name" value="UDP-GALACTOPYRANOSE MUTASE"/>
    <property type="match status" value="1"/>
</dbReference>
<keyword evidence="5" id="KW-0413">Isomerase</keyword>
<dbReference type="GO" id="GO:0008767">
    <property type="term" value="F:UDP-galactopyranose mutase activity"/>
    <property type="evidence" value="ECO:0007669"/>
    <property type="project" value="InterPro"/>
</dbReference>
<evidence type="ECO:0000313" key="7">
    <source>
        <dbReference type="EMBL" id="EHM47918.1"/>
    </source>
</evidence>
<dbReference type="SUPFAM" id="SSF54373">
    <property type="entry name" value="FAD-linked reductases, C-terminal domain"/>
    <property type="match status" value="1"/>
</dbReference>
<evidence type="ECO:0000256" key="5">
    <source>
        <dbReference type="ARBA" id="ARBA00023235"/>
    </source>
</evidence>
<dbReference type="Pfam" id="PF13450">
    <property type="entry name" value="NAD_binding_8"/>
    <property type="match status" value="1"/>
</dbReference>
<dbReference type="GO" id="GO:0050660">
    <property type="term" value="F:flavin adenine dinucleotide binding"/>
    <property type="evidence" value="ECO:0007669"/>
    <property type="project" value="TreeGrafter"/>
</dbReference>
<dbReference type="PANTHER" id="PTHR21197:SF0">
    <property type="entry name" value="UDP-GALACTOPYRANOSE MUTASE"/>
    <property type="match status" value="1"/>
</dbReference>
<evidence type="ECO:0000313" key="8">
    <source>
        <dbReference type="Proteomes" id="UP000005959"/>
    </source>
</evidence>